<dbReference type="Ensembl" id="ENSPMAT00000000732.1">
    <property type="protein sequence ID" value="ENSPMAP00000000731.1"/>
    <property type="gene ID" value="ENSPMAG00000000665.1"/>
</dbReference>
<dbReference type="GO" id="GO:0008519">
    <property type="term" value="F:ammonium channel activity"/>
    <property type="evidence" value="ECO:0007669"/>
    <property type="project" value="TreeGrafter"/>
</dbReference>
<keyword evidence="2 5" id="KW-0812">Transmembrane</keyword>
<dbReference type="GO" id="GO:0016324">
    <property type="term" value="C:apical plasma membrane"/>
    <property type="evidence" value="ECO:0007669"/>
    <property type="project" value="TreeGrafter"/>
</dbReference>
<accession>S4R6A1</accession>
<feature type="domain" description="SLC12A transporter C-terminal" evidence="7">
    <location>
        <begin position="362"/>
        <end position="573"/>
    </location>
</feature>
<feature type="transmembrane region" description="Helical" evidence="5">
    <location>
        <begin position="65"/>
        <end position="85"/>
    </location>
</feature>
<keyword evidence="3 5" id="KW-1133">Transmembrane helix</keyword>
<evidence type="ECO:0000256" key="3">
    <source>
        <dbReference type="ARBA" id="ARBA00022989"/>
    </source>
</evidence>
<reference evidence="8" key="1">
    <citation type="submission" date="2025-08" db="UniProtKB">
        <authorList>
            <consortium name="Ensembl"/>
        </authorList>
    </citation>
    <scope>IDENTIFICATION</scope>
</reference>
<dbReference type="Pfam" id="PF03522">
    <property type="entry name" value="SLC12"/>
    <property type="match status" value="2"/>
</dbReference>
<dbReference type="InterPro" id="IPR004842">
    <property type="entry name" value="SLC12A_fam"/>
</dbReference>
<dbReference type="PANTHER" id="PTHR11827:SF58">
    <property type="entry name" value="SOLUTE CARRIER FAMILY 12 MEMBER 2"/>
    <property type="match status" value="1"/>
</dbReference>
<dbReference type="GO" id="GO:0008511">
    <property type="term" value="F:sodium:potassium:chloride symporter activity"/>
    <property type="evidence" value="ECO:0007669"/>
    <property type="project" value="TreeGrafter"/>
</dbReference>
<dbReference type="InterPro" id="IPR004841">
    <property type="entry name" value="AA-permease/SLC12A_dom"/>
</dbReference>
<dbReference type="PANTHER" id="PTHR11827">
    <property type="entry name" value="SOLUTE CARRIER FAMILY 12, CATION COTRANSPORTERS"/>
    <property type="match status" value="1"/>
</dbReference>
<sequence>WQLMTMVSGFGPLITAGIFAATLSSALASLVSAPKVFQALCKDNIYPKMQMFAVGYGKNNEPIRGYILTFIIAIAFILIAELNVIAPIISNFFLASYALINFSCFHASLAKSPGWRPAFKYYNMWVSLFGAALCCGVMFVINWWAALVTYVIIFSLYIYVTYQKPDVNWGSSTQRALHGRAVNLCVNVTKLVKDVCACVGRQCLVLTGPPESRPALVDFVHAFTKNVGLMVCSHVCVELTANASKQHQYLLRQRRKAFYSAVCADDLRGGTLHFLQAAGLGRMKPNTLVIGFKKNWRRAESKDVDEYINIIHDAFDFQYGVLVFRLHEGLDVSHIVQIQVLPKFNEDASHKINSSCCRAVFQTNFDQKLLDASAQFNSRQGKGTIDVWWLFDDGGLTLLVPYLLTTKKTWRDCKIRVFIGGKINRIDHDKRVMATLLSKFRIDFSDIEVLGDMNTKPDKDSVKAFEEMIEPYRLHEEDLDAEEAEKLRQENPCKISDDELERFRDKTYRQIRMNELLQQHSRRANLIVMSLPVARKGAVSSTLYMAWLEVLSKNLPPTLLVRGNHQSVLTFYS</sequence>
<dbReference type="HOGENOM" id="CLU_001883_8_0_1"/>
<feature type="transmembrane region" description="Helical" evidence="5">
    <location>
        <begin position="92"/>
        <end position="109"/>
    </location>
</feature>
<dbReference type="GO" id="GO:1990573">
    <property type="term" value="P:potassium ion import across plasma membrane"/>
    <property type="evidence" value="ECO:0007669"/>
    <property type="project" value="TreeGrafter"/>
</dbReference>
<dbReference type="STRING" id="7757.ENSPMAP00000000731"/>
<evidence type="ECO:0000256" key="2">
    <source>
        <dbReference type="ARBA" id="ARBA00022692"/>
    </source>
</evidence>
<feature type="transmembrane region" description="Helical" evidence="5">
    <location>
        <begin position="129"/>
        <end position="160"/>
    </location>
</feature>
<reference evidence="8" key="2">
    <citation type="submission" date="2025-09" db="UniProtKB">
        <authorList>
            <consortium name="Ensembl"/>
        </authorList>
    </citation>
    <scope>IDENTIFICATION</scope>
</reference>
<proteinExistence type="predicted"/>
<dbReference type="GO" id="GO:0006884">
    <property type="term" value="P:cell volume homeostasis"/>
    <property type="evidence" value="ECO:0007669"/>
    <property type="project" value="TreeGrafter"/>
</dbReference>
<dbReference type="GeneTree" id="ENSGT00940000155742"/>
<dbReference type="GO" id="GO:0055078">
    <property type="term" value="P:sodium ion homeostasis"/>
    <property type="evidence" value="ECO:0007669"/>
    <property type="project" value="TreeGrafter"/>
</dbReference>
<keyword evidence="4 5" id="KW-0472">Membrane</keyword>
<dbReference type="Gene3D" id="1.20.1740.10">
    <property type="entry name" value="Amino acid/polyamine transporter I"/>
    <property type="match status" value="1"/>
</dbReference>
<dbReference type="OMA" id="WATHENT"/>
<dbReference type="GO" id="GO:0055075">
    <property type="term" value="P:potassium ion homeostasis"/>
    <property type="evidence" value="ECO:0007669"/>
    <property type="project" value="TreeGrafter"/>
</dbReference>
<evidence type="ECO:0000256" key="5">
    <source>
        <dbReference type="SAM" id="Phobius"/>
    </source>
</evidence>
<dbReference type="Pfam" id="PF00324">
    <property type="entry name" value="AA_permease"/>
    <property type="match status" value="1"/>
</dbReference>
<feature type="domain" description="Amino acid permease/ SLC12A" evidence="6">
    <location>
        <begin position="4"/>
        <end position="176"/>
    </location>
</feature>
<evidence type="ECO:0000259" key="7">
    <source>
        <dbReference type="Pfam" id="PF03522"/>
    </source>
</evidence>
<feature type="domain" description="SLC12A transporter C-terminal" evidence="7">
    <location>
        <begin position="213"/>
        <end position="346"/>
    </location>
</feature>
<gene>
    <name evidence="8" type="primary">SLC12A2</name>
</gene>
<name>S4R6A1_PETMA</name>
<organism evidence="8">
    <name type="scientific">Petromyzon marinus</name>
    <name type="common">Sea lamprey</name>
    <dbReference type="NCBI Taxonomy" id="7757"/>
    <lineage>
        <taxon>Eukaryota</taxon>
        <taxon>Metazoa</taxon>
        <taxon>Chordata</taxon>
        <taxon>Craniata</taxon>
        <taxon>Vertebrata</taxon>
        <taxon>Cyclostomata</taxon>
        <taxon>Hyperoartia</taxon>
        <taxon>Petromyzontiformes</taxon>
        <taxon>Petromyzontidae</taxon>
        <taxon>Petromyzon</taxon>
    </lineage>
</organism>
<dbReference type="InterPro" id="IPR018491">
    <property type="entry name" value="SLC12_C"/>
</dbReference>
<dbReference type="AlphaFoldDB" id="S4R6A1"/>
<evidence type="ECO:0000256" key="1">
    <source>
        <dbReference type="ARBA" id="ARBA00004141"/>
    </source>
</evidence>
<evidence type="ECO:0000256" key="4">
    <source>
        <dbReference type="ARBA" id="ARBA00023136"/>
    </source>
</evidence>
<protein>
    <submittedName>
        <fullName evidence="8">Solute carrier family 12 member 2</fullName>
    </submittedName>
</protein>
<comment type="subcellular location">
    <subcellularLocation>
        <location evidence="1">Membrane</location>
        <topology evidence="1">Multi-pass membrane protein</topology>
    </subcellularLocation>
</comment>
<dbReference type="GO" id="GO:0055064">
    <property type="term" value="P:chloride ion homeostasis"/>
    <property type="evidence" value="ECO:0007669"/>
    <property type="project" value="TreeGrafter"/>
</dbReference>
<evidence type="ECO:0000259" key="6">
    <source>
        <dbReference type="Pfam" id="PF00324"/>
    </source>
</evidence>
<evidence type="ECO:0000313" key="8">
    <source>
        <dbReference type="Ensembl" id="ENSPMAP00000000731.1"/>
    </source>
</evidence>